<proteinExistence type="predicted"/>
<gene>
    <name evidence="1" type="ORF">BDR25DRAFT_349469</name>
</gene>
<sequence length="189" mass="20407">MNAATSINGRKTSANATEPVDASNYNLSSTLREVDVEIPLVVMYVPTGTGTPCCAGRSCQKGGIYGLKVGPVHVTFKPTEKTQCAFRMVHEYCPYAVEIRMTMCEMQDVEMICMISRQSLPNIPRGAMGCAGPGSVPHPSHCRSVIDSCHRTITTSTPWGLFLARSAPLHAEPDTKVASRVPHLALSEI</sequence>
<accession>A0ACB6RAM5</accession>
<name>A0ACB6RAM5_9PLEO</name>
<keyword evidence="2" id="KW-1185">Reference proteome</keyword>
<reference evidence="1" key="1">
    <citation type="journal article" date="2020" name="Stud. Mycol.">
        <title>101 Dothideomycetes genomes: a test case for predicting lifestyles and emergence of pathogens.</title>
        <authorList>
            <person name="Haridas S."/>
            <person name="Albert R."/>
            <person name="Binder M."/>
            <person name="Bloem J."/>
            <person name="Labutti K."/>
            <person name="Salamov A."/>
            <person name="Andreopoulos B."/>
            <person name="Baker S."/>
            <person name="Barry K."/>
            <person name="Bills G."/>
            <person name="Bluhm B."/>
            <person name="Cannon C."/>
            <person name="Castanera R."/>
            <person name="Culley D."/>
            <person name="Daum C."/>
            <person name="Ezra D."/>
            <person name="Gonzalez J."/>
            <person name="Henrissat B."/>
            <person name="Kuo A."/>
            <person name="Liang C."/>
            <person name="Lipzen A."/>
            <person name="Lutzoni F."/>
            <person name="Magnuson J."/>
            <person name="Mondo S."/>
            <person name="Nolan M."/>
            <person name="Ohm R."/>
            <person name="Pangilinan J."/>
            <person name="Park H.-J."/>
            <person name="Ramirez L."/>
            <person name="Alfaro M."/>
            <person name="Sun H."/>
            <person name="Tritt A."/>
            <person name="Yoshinaga Y."/>
            <person name="Zwiers L.-H."/>
            <person name="Turgeon B."/>
            <person name="Goodwin S."/>
            <person name="Spatafora J."/>
            <person name="Crous P."/>
            <person name="Grigoriev I."/>
        </authorList>
    </citation>
    <scope>NUCLEOTIDE SEQUENCE</scope>
    <source>
        <strain evidence="1">ATCC 200398</strain>
    </source>
</reference>
<organism evidence="1 2">
    <name type="scientific">Lindgomyces ingoldianus</name>
    <dbReference type="NCBI Taxonomy" id="673940"/>
    <lineage>
        <taxon>Eukaryota</taxon>
        <taxon>Fungi</taxon>
        <taxon>Dikarya</taxon>
        <taxon>Ascomycota</taxon>
        <taxon>Pezizomycotina</taxon>
        <taxon>Dothideomycetes</taxon>
        <taxon>Pleosporomycetidae</taxon>
        <taxon>Pleosporales</taxon>
        <taxon>Lindgomycetaceae</taxon>
        <taxon>Lindgomyces</taxon>
    </lineage>
</organism>
<evidence type="ECO:0000313" key="2">
    <source>
        <dbReference type="Proteomes" id="UP000799755"/>
    </source>
</evidence>
<comment type="caution">
    <text evidence="1">The sequence shown here is derived from an EMBL/GenBank/DDBJ whole genome shotgun (WGS) entry which is preliminary data.</text>
</comment>
<dbReference type="Proteomes" id="UP000799755">
    <property type="component" value="Unassembled WGS sequence"/>
</dbReference>
<protein>
    <submittedName>
        <fullName evidence="1">Uncharacterized protein</fullName>
    </submittedName>
</protein>
<evidence type="ECO:0000313" key="1">
    <source>
        <dbReference type="EMBL" id="KAF2476359.1"/>
    </source>
</evidence>
<dbReference type="EMBL" id="MU003494">
    <property type="protein sequence ID" value="KAF2476359.1"/>
    <property type="molecule type" value="Genomic_DNA"/>
</dbReference>